<organism evidence="6 7">
    <name type="scientific">Candidatus Protochlamydia naegleriophila</name>
    <dbReference type="NCBI Taxonomy" id="389348"/>
    <lineage>
        <taxon>Bacteria</taxon>
        <taxon>Pseudomonadati</taxon>
        <taxon>Chlamydiota</taxon>
        <taxon>Chlamydiia</taxon>
        <taxon>Parachlamydiales</taxon>
        <taxon>Parachlamydiaceae</taxon>
        <taxon>Candidatus Protochlamydia</taxon>
    </lineage>
</organism>
<dbReference type="Proteomes" id="UP000069902">
    <property type="component" value="Chromosome cPNK"/>
</dbReference>
<name>A0A0U5JIC6_9BACT</name>
<comment type="similarity">
    <text evidence="1 4 5">Belongs to the bacterial ribosomal protein bL17 family.</text>
</comment>
<dbReference type="Gene3D" id="3.90.1030.10">
    <property type="entry name" value="Ribosomal protein L17"/>
    <property type="match status" value="1"/>
</dbReference>
<dbReference type="HAMAP" id="MF_01368">
    <property type="entry name" value="Ribosomal_bL17"/>
    <property type="match status" value="1"/>
</dbReference>
<dbReference type="Pfam" id="PF01196">
    <property type="entry name" value="Ribosomal_L17"/>
    <property type="match status" value="1"/>
</dbReference>
<evidence type="ECO:0000256" key="3">
    <source>
        <dbReference type="ARBA" id="ARBA00023274"/>
    </source>
</evidence>
<dbReference type="PANTHER" id="PTHR14413:SF16">
    <property type="entry name" value="LARGE RIBOSOMAL SUBUNIT PROTEIN BL17M"/>
    <property type="match status" value="1"/>
</dbReference>
<dbReference type="GO" id="GO:0003735">
    <property type="term" value="F:structural constituent of ribosome"/>
    <property type="evidence" value="ECO:0007669"/>
    <property type="project" value="InterPro"/>
</dbReference>
<dbReference type="AlphaFoldDB" id="A0A0U5JIC6"/>
<proteinExistence type="inferred from homology"/>
<keyword evidence="2 4" id="KW-0689">Ribosomal protein</keyword>
<keyword evidence="7" id="KW-1185">Reference proteome</keyword>
<evidence type="ECO:0000256" key="2">
    <source>
        <dbReference type="ARBA" id="ARBA00022980"/>
    </source>
</evidence>
<dbReference type="InParanoid" id="A0A0U5JIC6"/>
<dbReference type="PATRIC" id="fig|389348.3.peg.2181"/>
<dbReference type="FunCoup" id="A0A0U5JIC6">
    <property type="interactions" value="484"/>
</dbReference>
<dbReference type="EMBL" id="LN879502">
    <property type="protein sequence ID" value="CUI17542.1"/>
    <property type="molecule type" value="Genomic_DNA"/>
</dbReference>
<evidence type="ECO:0000256" key="1">
    <source>
        <dbReference type="ARBA" id="ARBA00008777"/>
    </source>
</evidence>
<protein>
    <recommendedName>
        <fullName evidence="4">Large ribosomal subunit protein bL17</fullName>
    </recommendedName>
</protein>
<reference evidence="7" key="1">
    <citation type="submission" date="2015-09" db="EMBL/GenBank/DDBJ databases">
        <authorList>
            <person name="Bertelli C."/>
        </authorList>
    </citation>
    <scope>NUCLEOTIDE SEQUENCE [LARGE SCALE GENOMIC DNA]</scope>
    <source>
        <strain evidence="7">KNic</strain>
    </source>
</reference>
<dbReference type="GO" id="GO:0006412">
    <property type="term" value="P:translation"/>
    <property type="evidence" value="ECO:0007669"/>
    <property type="project" value="UniProtKB-UniRule"/>
</dbReference>
<sequence>MRHLNQTCKLGRTTSHRRCMFANMLKSLITNERIQTTVPKAKALRRYADQMITLAKKNTLAARRQAIAELMIRFNPLTPKEQRAAKEGNTYAYNDDRLVIGKLFDELGTRFAQRNGGYTRIVKQGHRVGDNAQTCIIEYLAD</sequence>
<dbReference type="SUPFAM" id="SSF64263">
    <property type="entry name" value="Prokaryotic ribosomal protein L17"/>
    <property type="match status" value="1"/>
</dbReference>
<dbReference type="NCBIfam" id="TIGR00059">
    <property type="entry name" value="L17"/>
    <property type="match status" value="1"/>
</dbReference>
<dbReference type="RefSeq" id="WP_032123932.1">
    <property type="nucleotide sequence ID" value="NZ_LN879502.1"/>
</dbReference>
<evidence type="ECO:0000256" key="5">
    <source>
        <dbReference type="RuleBase" id="RU000660"/>
    </source>
</evidence>
<evidence type="ECO:0000313" key="6">
    <source>
        <dbReference type="EMBL" id="CUI17542.1"/>
    </source>
</evidence>
<dbReference type="STRING" id="389348.PNK_1938"/>
<dbReference type="KEGG" id="pnl:PNK_1938"/>
<gene>
    <name evidence="4 6" type="primary">rplQ</name>
    <name evidence="6" type="ORF">PNK_1938</name>
</gene>
<dbReference type="InterPro" id="IPR000456">
    <property type="entry name" value="Ribosomal_bL17"/>
</dbReference>
<dbReference type="InterPro" id="IPR047859">
    <property type="entry name" value="Ribosomal_bL17_CS"/>
</dbReference>
<comment type="subunit">
    <text evidence="4">Part of the 50S ribosomal subunit. Contacts protein L32.</text>
</comment>
<evidence type="ECO:0000256" key="4">
    <source>
        <dbReference type="HAMAP-Rule" id="MF_01368"/>
    </source>
</evidence>
<keyword evidence="3 4" id="KW-0687">Ribonucleoprotein</keyword>
<dbReference type="InterPro" id="IPR036373">
    <property type="entry name" value="Ribosomal_bL17_sf"/>
</dbReference>
<dbReference type="PROSITE" id="PS01167">
    <property type="entry name" value="RIBOSOMAL_L17"/>
    <property type="match status" value="1"/>
</dbReference>
<dbReference type="PANTHER" id="PTHR14413">
    <property type="entry name" value="RIBOSOMAL PROTEIN L17"/>
    <property type="match status" value="1"/>
</dbReference>
<dbReference type="GO" id="GO:0022625">
    <property type="term" value="C:cytosolic large ribosomal subunit"/>
    <property type="evidence" value="ECO:0007669"/>
    <property type="project" value="TreeGrafter"/>
</dbReference>
<evidence type="ECO:0000313" key="7">
    <source>
        <dbReference type="Proteomes" id="UP000069902"/>
    </source>
</evidence>
<accession>A0A0U5JIC6</accession>